<dbReference type="EMBL" id="JAWDIO010000002">
    <property type="protein sequence ID" value="MDU0354764.1"/>
    <property type="molecule type" value="Genomic_DNA"/>
</dbReference>
<protein>
    <submittedName>
        <fullName evidence="1">Uncharacterized protein</fullName>
    </submittedName>
</protein>
<dbReference type="RefSeq" id="WP_316026343.1">
    <property type="nucleotide sequence ID" value="NZ_JAWDIO010000002.1"/>
</dbReference>
<comment type="caution">
    <text evidence="1">The sequence shown here is derived from an EMBL/GenBank/DDBJ whole genome shotgun (WGS) entry which is preliminary data.</text>
</comment>
<name>A0ABU3SXM2_9ALTE</name>
<accession>A0ABU3SXM2</accession>
<organism evidence="1 2">
    <name type="scientific">Paraglaciecola aquimarina</name>
    <dbReference type="NCBI Taxonomy" id="1235557"/>
    <lineage>
        <taxon>Bacteria</taxon>
        <taxon>Pseudomonadati</taxon>
        <taxon>Pseudomonadota</taxon>
        <taxon>Gammaproteobacteria</taxon>
        <taxon>Alteromonadales</taxon>
        <taxon>Alteromonadaceae</taxon>
        <taxon>Paraglaciecola</taxon>
    </lineage>
</organism>
<dbReference type="Proteomes" id="UP001247805">
    <property type="component" value="Unassembled WGS sequence"/>
</dbReference>
<evidence type="ECO:0000313" key="1">
    <source>
        <dbReference type="EMBL" id="MDU0354764.1"/>
    </source>
</evidence>
<sequence length="186" mass="21668">MFPKGRYDFYPTRAQEHYLFVSNNDEGLKRVGFPFDKVKGLEIDGQGSEFIFHGFMNPFLVKDSSNITFKNFSIDFERPFHQEAKILATGKGFMDLEFGEEFPYVINPAGNLEFIGIREIPPGYPVFERLESRKDVEKRYGYQSLLEFDVKKRETAYMVKDLWIGNAVHAEHLLRQAESKNQTFNA</sequence>
<gene>
    <name evidence="1" type="ORF">RS130_13305</name>
</gene>
<proteinExistence type="predicted"/>
<reference evidence="1 2" key="1">
    <citation type="submission" date="2023-10" db="EMBL/GenBank/DDBJ databases">
        <title>Glaciecola aquimarina strain GGW-M5 nov., isolated from a coastal seawater.</title>
        <authorList>
            <person name="Bayburt H."/>
            <person name="Kim J.M."/>
            <person name="Choi B.J."/>
            <person name="Jeon C.O."/>
        </authorList>
    </citation>
    <scope>NUCLEOTIDE SEQUENCE [LARGE SCALE GENOMIC DNA]</scope>
    <source>
        <strain evidence="1 2">KCTC 32108</strain>
    </source>
</reference>
<evidence type="ECO:0000313" key="2">
    <source>
        <dbReference type="Proteomes" id="UP001247805"/>
    </source>
</evidence>
<keyword evidence="2" id="KW-1185">Reference proteome</keyword>